<accession>A0ABP6ZD83</accession>
<feature type="transmembrane region" description="Helical" evidence="7">
    <location>
        <begin position="92"/>
        <end position="112"/>
    </location>
</feature>
<dbReference type="EMBL" id="BAABAB010000005">
    <property type="protein sequence ID" value="GAA3606040.1"/>
    <property type="molecule type" value="Genomic_DNA"/>
</dbReference>
<feature type="transmembrane region" description="Helical" evidence="7">
    <location>
        <begin position="44"/>
        <end position="71"/>
    </location>
</feature>
<evidence type="ECO:0000256" key="2">
    <source>
        <dbReference type="ARBA" id="ARBA00022475"/>
    </source>
</evidence>
<comment type="subcellular location">
    <subcellularLocation>
        <location evidence="1">Cell membrane</location>
        <topology evidence="1">Single-pass membrane protein</topology>
    </subcellularLocation>
</comment>
<feature type="domain" description="Phage shock protein PspC N-terminal" evidence="8">
    <location>
        <begin position="19"/>
        <end position="74"/>
    </location>
</feature>
<evidence type="ECO:0000259" key="8">
    <source>
        <dbReference type="Pfam" id="PF04024"/>
    </source>
</evidence>
<keyword evidence="2" id="KW-1003">Cell membrane</keyword>
<evidence type="ECO:0000313" key="10">
    <source>
        <dbReference type="Proteomes" id="UP001501490"/>
    </source>
</evidence>
<evidence type="ECO:0000256" key="4">
    <source>
        <dbReference type="ARBA" id="ARBA00022989"/>
    </source>
</evidence>
<dbReference type="PANTHER" id="PTHR33885">
    <property type="entry name" value="PHAGE SHOCK PROTEIN C"/>
    <property type="match status" value="1"/>
</dbReference>
<dbReference type="PANTHER" id="PTHR33885:SF3">
    <property type="entry name" value="PHAGE SHOCK PROTEIN C"/>
    <property type="match status" value="1"/>
</dbReference>
<evidence type="ECO:0000256" key="7">
    <source>
        <dbReference type="SAM" id="Phobius"/>
    </source>
</evidence>
<feature type="transmembrane region" description="Helical" evidence="7">
    <location>
        <begin position="335"/>
        <end position="355"/>
    </location>
</feature>
<reference evidence="10" key="1">
    <citation type="journal article" date="2019" name="Int. J. Syst. Evol. Microbiol.">
        <title>The Global Catalogue of Microorganisms (GCM) 10K type strain sequencing project: providing services to taxonomists for standard genome sequencing and annotation.</title>
        <authorList>
            <consortium name="The Broad Institute Genomics Platform"/>
            <consortium name="The Broad Institute Genome Sequencing Center for Infectious Disease"/>
            <person name="Wu L."/>
            <person name="Ma J."/>
        </authorList>
    </citation>
    <scope>NUCLEOTIDE SEQUENCE [LARGE SCALE GENOMIC DNA]</scope>
    <source>
        <strain evidence="10">JCM 16929</strain>
    </source>
</reference>
<organism evidence="9 10">
    <name type="scientific">Microlunatus ginsengisoli</name>
    <dbReference type="NCBI Taxonomy" id="363863"/>
    <lineage>
        <taxon>Bacteria</taxon>
        <taxon>Bacillati</taxon>
        <taxon>Actinomycetota</taxon>
        <taxon>Actinomycetes</taxon>
        <taxon>Propionibacteriales</taxon>
        <taxon>Propionibacteriaceae</taxon>
        <taxon>Microlunatus</taxon>
    </lineage>
</organism>
<keyword evidence="5 7" id="KW-0472">Membrane</keyword>
<keyword evidence="10" id="KW-1185">Reference proteome</keyword>
<dbReference type="InterPro" id="IPR052027">
    <property type="entry name" value="PspC"/>
</dbReference>
<dbReference type="InterPro" id="IPR007168">
    <property type="entry name" value="Phageshock_PspC_N"/>
</dbReference>
<feature type="region of interest" description="Disordered" evidence="6">
    <location>
        <begin position="186"/>
        <end position="240"/>
    </location>
</feature>
<gene>
    <name evidence="9" type="ORF">GCM10022236_04830</name>
</gene>
<comment type="caution">
    <text evidence="9">The sequence shown here is derived from an EMBL/GenBank/DDBJ whole genome shotgun (WGS) entry which is preliminary data.</text>
</comment>
<evidence type="ECO:0000256" key="6">
    <source>
        <dbReference type="SAM" id="MobiDB-lite"/>
    </source>
</evidence>
<feature type="compositionally biased region" description="Pro residues" evidence="6">
    <location>
        <begin position="143"/>
        <end position="158"/>
    </location>
</feature>
<dbReference type="Pfam" id="PF04024">
    <property type="entry name" value="PspC"/>
    <property type="match status" value="1"/>
</dbReference>
<name>A0ABP6ZD83_9ACTN</name>
<feature type="region of interest" description="Disordered" evidence="6">
    <location>
        <begin position="142"/>
        <end position="161"/>
    </location>
</feature>
<evidence type="ECO:0000256" key="5">
    <source>
        <dbReference type="ARBA" id="ARBA00023136"/>
    </source>
</evidence>
<evidence type="ECO:0000313" key="9">
    <source>
        <dbReference type="EMBL" id="GAA3606040.1"/>
    </source>
</evidence>
<evidence type="ECO:0000256" key="1">
    <source>
        <dbReference type="ARBA" id="ARBA00004162"/>
    </source>
</evidence>
<dbReference type="Proteomes" id="UP001501490">
    <property type="component" value="Unassembled WGS sequence"/>
</dbReference>
<evidence type="ECO:0000256" key="3">
    <source>
        <dbReference type="ARBA" id="ARBA00022692"/>
    </source>
</evidence>
<keyword evidence="4 7" id="KW-1133">Transmembrane helix</keyword>
<feature type="transmembrane region" description="Helical" evidence="7">
    <location>
        <begin position="308"/>
        <end position="328"/>
    </location>
</feature>
<protein>
    <recommendedName>
        <fullName evidence="8">Phage shock protein PspC N-terminal domain-containing protein</fullName>
    </recommendedName>
</protein>
<proteinExistence type="predicted"/>
<sequence>MARRAPVGTMAVMSSIWTIRRSTSDAKLAGVCGGVARHWNVDPLLVRVGCVLLALSGGIGLVLYVAGWLLIPAEGSERPVIHDLLGEQASRLSREIWIAIVVIACIISFAVLGSVTPFGFGPALILALIWYFGYYRTKVRKTPSPPPPAQPPAMPPAQPTQFYNYSGPPTAFTQAADAWRERIVQVQRDSAAQRTTSSPNTPPSTYPAAGAAWSVDEDRSEPSGWVTPPSANDPAGSAAVAEQQAYLAHPDPVGLYSPEPAVTAVVPAVPKPADRRSARRLRLVAVLMLGLTLTGLAIADAAGASVSAVTYLAAALLVLGLTLIAATWLGRARGILPIGLLLAVITMGVAAAPQLPPATEWQSQQIAYTDVAALPAAGDHRDVGNLSVDLSRLALTDDATYTADIDLGELSVTVPEKVNVVVDYTVDAGAVTAFGTKAASGTELHAVLPPTAPDPKQPTLTLKLSADVGQIEVTR</sequence>
<feature type="transmembrane region" description="Helical" evidence="7">
    <location>
        <begin position="281"/>
        <end position="302"/>
    </location>
</feature>
<keyword evidence="3 7" id="KW-0812">Transmembrane</keyword>